<dbReference type="Proteomes" id="UP000823561">
    <property type="component" value="Chromosome 1"/>
</dbReference>
<name>A0AAV6HGF4_9TELE</name>
<evidence type="ECO:0000313" key="1">
    <source>
        <dbReference type="EMBL" id="KAG5286418.1"/>
    </source>
</evidence>
<sequence>MNDVAPWVLSQHQHLIVGCHPFESSPAGGNNFKQTKANRKPQQEVTAIGVVCIITLATYCCWSKNDLELTSTVL</sequence>
<reference evidence="1 2" key="1">
    <citation type="submission" date="2020-10" db="EMBL/GenBank/DDBJ databases">
        <title>Chromosome-scale genome assembly of the Allis shad, Alosa alosa.</title>
        <authorList>
            <person name="Margot Z."/>
            <person name="Christophe K."/>
            <person name="Cabau C."/>
            <person name="Louis A."/>
            <person name="Berthelot C."/>
            <person name="Parey E."/>
            <person name="Roest Crollius H."/>
            <person name="Montfort J."/>
            <person name="Robinson-Rechavi M."/>
            <person name="Bucao C."/>
            <person name="Bouchez O."/>
            <person name="Gislard M."/>
            <person name="Lluch J."/>
            <person name="Milhes M."/>
            <person name="Lampietro C."/>
            <person name="Lopez Roques C."/>
            <person name="Donnadieu C."/>
            <person name="Braasch I."/>
            <person name="Desvignes T."/>
            <person name="Postlethwait J."/>
            <person name="Bobe J."/>
            <person name="Guiguen Y."/>
        </authorList>
    </citation>
    <scope>NUCLEOTIDE SEQUENCE [LARGE SCALE GENOMIC DNA]</scope>
    <source>
        <strain evidence="1">M-15738</strain>
        <tissue evidence="1">Blood</tissue>
    </source>
</reference>
<proteinExistence type="predicted"/>
<evidence type="ECO:0000313" key="2">
    <source>
        <dbReference type="Proteomes" id="UP000823561"/>
    </source>
</evidence>
<accession>A0AAV6HGF4</accession>
<comment type="caution">
    <text evidence="1">The sequence shown here is derived from an EMBL/GenBank/DDBJ whole genome shotgun (WGS) entry which is preliminary data.</text>
</comment>
<dbReference type="AlphaFoldDB" id="A0AAV6HGF4"/>
<dbReference type="EMBL" id="JADWDJ010000001">
    <property type="protein sequence ID" value="KAG5286418.1"/>
    <property type="molecule type" value="Genomic_DNA"/>
</dbReference>
<gene>
    <name evidence="1" type="ORF">AALO_G00014630</name>
</gene>
<keyword evidence="2" id="KW-1185">Reference proteome</keyword>
<organism evidence="1 2">
    <name type="scientific">Alosa alosa</name>
    <name type="common">allis shad</name>
    <dbReference type="NCBI Taxonomy" id="278164"/>
    <lineage>
        <taxon>Eukaryota</taxon>
        <taxon>Metazoa</taxon>
        <taxon>Chordata</taxon>
        <taxon>Craniata</taxon>
        <taxon>Vertebrata</taxon>
        <taxon>Euteleostomi</taxon>
        <taxon>Actinopterygii</taxon>
        <taxon>Neopterygii</taxon>
        <taxon>Teleostei</taxon>
        <taxon>Clupei</taxon>
        <taxon>Clupeiformes</taxon>
        <taxon>Clupeoidei</taxon>
        <taxon>Clupeidae</taxon>
        <taxon>Alosa</taxon>
    </lineage>
</organism>
<protein>
    <submittedName>
        <fullName evidence="1">Uncharacterized protein</fullName>
    </submittedName>
</protein>